<dbReference type="PROSITE" id="PS51975">
    <property type="entry name" value="RNASE_H_2"/>
    <property type="match status" value="1"/>
</dbReference>
<dbReference type="GO" id="GO:0005737">
    <property type="term" value="C:cytoplasm"/>
    <property type="evidence" value="ECO:0007669"/>
    <property type="project" value="UniProtKB-SubCell"/>
</dbReference>
<keyword evidence="9 14" id="KW-0540">Nuclease</keyword>
<evidence type="ECO:0000256" key="11">
    <source>
        <dbReference type="ARBA" id="ARBA00022759"/>
    </source>
</evidence>
<evidence type="ECO:0000256" key="12">
    <source>
        <dbReference type="ARBA" id="ARBA00022801"/>
    </source>
</evidence>
<protein>
    <recommendedName>
        <fullName evidence="7 14">Ribonuclease HII</fullName>
        <shortName evidence="14">RNase HII</shortName>
        <ecNumber evidence="6 14">3.1.26.4</ecNumber>
    </recommendedName>
</protein>
<evidence type="ECO:0000256" key="1">
    <source>
        <dbReference type="ARBA" id="ARBA00000077"/>
    </source>
</evidence>
<evidence type="ECO:0000256" key="16">
    <source>
        <dbReference type="RuleBase" id="RU003515"/>
    </source>
</evidence>
<keyword evidence="8 14" id="KW-0963">Cytoplasm</keyword>
<comment type="subcellular location">
    <subcellularLocation>
        <location evidence="4 14">Cytoplasm</location>
    </subcellularLocation>
</comment>
<dbReference type="GO" id="GO:0003723">
    <property type="term" value="F:RNA binding"/>
    <property type="evidence" value="ECO:0007669"/>
    <property type="project" value="UniProtKB-UniRule"/>
</dbReference>
<feature type="binding site" evidence="14 15">
    <location>
        <position position="22"/>
    </location>
    <ligand>
        <name>a divalent metal cation</name>
        <dbReference type="ChEBI" id="CHEBI:60240"/>
    </ligand>
</feature>
<keyword evidence="19" id="KW-1185">Reference proteome</keyword>
<evidence type="ECO:0000256" key="13">
    <source>
        <dbReference type="ARBA" id="ARBA00023211"/>
    </source>
</evidence>
<comment type="catalytic activity">
    <reaction evidence="1 14 15 16">
        <text>Endonucleolytic cleavage to 5'-phosphomonoester.</text>
        <dbReference type="EC" id="3.1.26.4"/>
    </reaction>
</comment>
<feature type="binding site" evidence="14 15">
    <location>
        <position position="117"/>
    </location>
    <ligand>
        <name>a divalent metal cation</name>
        <dbReference type="ChEBI" id="CHEBI:60240"/>
    </ligand>
</feature>
<dbReference type="InterPro" id="IPR001352">
    <property type="entry name" value="RNase_HII/HIII"/>
</dbReference>
<evidence type="ECO:0000313" key="19">
    <source>
        <dbReference type="Proteomes" id="UP000295783"/>
    </source>
</evidence>
<evidence type="ECO:0000313" key="18">
    <source>
        <dbReference type="EMBL" id="TDQ78483.1"/>
    </source>
</evidence>
<comment type="caution">
    <text evidence="18">The sequence shown here is derived from an EMBL/GenBank/DDBJ whole genome shotgun (WGS) entry which is preliminary data.</text>
</comment>
<evidence type="ECO:0000256" key="9">
    <source>
        <dbReference type="ARBA" id="ARBA00022722"/>
    </source>
</evidence>
<dbReference type="EC" id="3.1.26.4" evidence="6 14"/>
<dbReference type="OrthoDB" id="9803420at2"/>
<dbReference type="InterPro" id="IPR012337">
    <property type="entry name" value="RNaseH-like_sf"/>
</dbReference>
<dbReference type="GO" id="GO:0030145">
    <property type="term" value="F:manganese ion binding"/>
    <property type="evidence" value="ECO:0007669"/>
    <property type="project" value="UniProtKB-UniRule"/>
</dbReference>
<keyword evidence="13 14" id="KW-0464">Manganese</keyword>
<proteinExistence type="inferred from homology"/>
<evidence type="ECO:0000259" key="17">
    <source>
        <dbReference type="PROSITE" id="PS51975"/>
    </source>
</evidence>
<organism evidence="18 19">
    <name type="scientific">Dongia mobilis</name>
    <dbReference type="NCBI Taxonomy" id="578943"/>
    <lineage>
        <taxon>Bacteria</taxon>
        <taxon>Pseudomonadati</taxon>
        <taxon>Pseudomonadota</taxon>
        <taxon>Alphaproteobacteria</taxon>
        <taxon>Rhodospirillales</taxon>
        <taxon>Dongiaceae</taxon>
        <taxon>Dongia</taxon>
    </lineage>
</organism>
<dbReference type="InterPro" id="IPR024567">
    <property type="entry name" value="RNase_HII/HIII_dom"/>
</dbReference>
<dbReference type="PANTHER" id="PTHR10954:SF18">
    <property type="entry name" value="RIBONUCLEASE HII"/>
    <property type="match status" value="1"/>
</dbReference>
<dbReference type="CDD" id="cd07182">
    <property type="entry name" value="RNase_HII_bacteria_HII_like"/>
    <property type="match status" value="1"/>
</dbReference>
<dbReference type="AlphaFoldDB" id="A0A4R6WKW5"/>
<gene>
    <name evidence="14" type="primary">rnhB</name>
    <name evidence="18" type="ORF">A8950_3538</name>
</gene>
<dbReference type="InterPro" id="IPR036397">
    <property type="entry name" value="RNaseH_sf"/>
</dbReference>
<reference evidence="18 19" key="1">
    <citation type="submission" date="2019-03" db="EMBL/GenBank/DDBJ databases">
        <title>Genomic Encyclopedia of Type Strains, Phase III (KMG-III): the genomes of soil and plant-associated and newly described type strains.</title>
        <authorList>
            <person name="Whitman W."/>
        </authorList>
    </citation>
    <scope>NUCLEOTIDE SEQUENCE [LARGE SCALE GENOMIC DNA]</scope>
    <source>
        <strain evidence="18 19">CGMCC 1.7660</strain>
    </source>
</reference>
<dbReference type="SUPFAM" id="SSF53098">
    <property type="entry name" value="Ribonuclease H-like"/>
    <property type="match status" value="1"/>
</dbReference>
<accession>A0A4R6WKW5</accession>
<evidence type="ECO:0000256" key="7">
    <source>
        <dbReference type="ARBA" id="ARBA00019179"/>
    </source>
</evidence>
<evidence type="ECO:0000256" key="6">
    <source>
        <dbReference type="ARBA" id="ARBA00012180"/>
    </source>
</evidence>
<evidence type="ECO:0000256" key="8">
    <source>
        <dbReference type="ARBA" id="ARBA00022490"/>
    </source>
</evidence>
<name>A0A4R6WKW5_9PROT</name>
<feature type="binding site" evidence="14 15">
    <location>
        <position position="23"/>
    </location>
    <ligand>
        <name>a divalent metal cation</name>
        <dbReference type="ChEBI" id="CHEBI:60240"/>
    </ligand>
</feature>
<evidence type="ECO:0000256" key="10">
    <source>
        <dbReference type="ARBA" id="ARBA00022723"/>
    </source>
</evidence>
<dbReference type="PANTHER" id="PTHR10954">
    <property type="entry name" value="RIBONUCLEASE H2 SUBUNIT A"/>
    <property type="match status" value="1"/>
</dbReference>
<dbReference type="EMBL" id="SNYW01000013">
    <property type="protein sequence ID" value="TDQ78483.1"/>
    <property type="molecule type" value="Genomic_DNA"/>
</dbReference>
<comment type="cofactor">
    <cofactor evidence="2">
        <name>Mg(2+)</name>
        <dbReference type="ChEBI" id="CHEBI:18420"/>
    </cofactor>
</comment>
<evidence type="ECO:0000256" key="15">
    <source>
        <dbReference type="PROSITE-ProRule" id="PRU01319"/>
    </source>
</evidence>
<dbReference type="Pfam" id="PF01351">
    <property type="entry name" value="RNase_HII"/>
    <property type="match status" value="1"/>
</dbReference>
<sequence>MPDWTYEMAAGLAKGQLVCGVDEVGRGPLAGPVIACAVILDPARLPKALEKRLDDSKKLSAGAREDIAAALQEVAIFAVAGASPAEIDAVNILKATHLAMRRAVEGLALAPAHALIDGNRPPALPCPGTCIVKGDQKSLSIAAASILAKVERDKIMSQLASVHTVYGWERNAGYPTPEHLAAIRAHGITPQHRRTFRPVSENILITS</sequence>
<dbReference type="NCBIfam" id="NF000595">
    <property type="entry name" value="PRK00015.1-3"/>
    <property type="match status" value="1"/>
</dbReference>
<comment type="similarity">
    <text evidence="5 14 16">Belongs to the RNase HII family.</text>
</comment>
<keyword evidence="12 14" id="KW-0378">Hydrolase</keyword>
<dbReference type="GO" id="GO:0043137">
    <property type="term" value="P:DNA replication, removal of RNA primer"/>
    <property type="evidence" value="ECO:0007669"/>
    <property type="project" value="TreeGrafter"/>
</dbReference>
<dbReference type="Proteomes" id="UP000295783">
    <property type="component" value="Unassembled WGS sequence"/>
</dbReference>
<keyword evidence="10 14" id="KW-0479">Metal-binding</keyword>
<evidence type="ECO:0000256" key="14">
    <source>
        <dbReference type="HAMAP-Rule" id="MF_00052"/>
    </source>
</evidence>
<dbReference type="RefSeq" id="WP_133614979.1">
    <property type="nucleotide sequence ID" value="NZ_SNYW01000013.1"/>
</dbReference>
<dbReference type="Gene3D" id="3.30.420.10">
    <property type="entry name" value="Ribonuclease H-like superfamily/Ribonuclease H"/>
    <property type="match status" value="1"/>
</dbReference>
<evidence type="ECO:0000256" key="4">
    <source>
        <dbReference type="ARBA" id="ARBA00004496"/>
    </source>
</evidence>
<comment type="cofactor">
    <cofactor evidence="14 15">
        <name>Mn(2+)</name>
        <dbReference type="ChEBI" id="CHEBI:29035"/>
    </cofactor>
    <cofactor evidence="14 15">
        <name>Mg(2+)</name>
        <dbReference type="ChEBI" id="CHEBI:18420"/>
    </cofactor>
    <text evidence="14 15">Manganese or magnesium. Binds 1 divalent metal ion per monomer in the absence of substrate. May bind a second metal ion after substrate binding.</text>
</comment>
<evidence type="ECO:0000256" key="5">
    <source>
        <dbReference type="ARBA" id="ARBA00007383"/>
    </source>
</evidence>
<evidence type="ECO:0000256" key="3">
    <source>
        <dbReference type="ARBA" id="ARBA00004065"/>
    </source>
</evidence>
<dbReference type="GO" id="GO:0004523">
    <property type="term" value="F:RNA-DNA hybrid ribonuclease activity"/>
    <property type="evidence" value="ECO:0007669"/>
    <property type="project" value="UniProtKB-UniRule"/>
</dbReference>
<dbReference type="HAMAP" id="MF_00052_B">
    <property type="entry name" value="RNase_HII_B"/>
    <property type="match status" value="1"/>
</dbReference>
<evidence type="ECO:0000256" key="2">
    <source>
        <dbReference type="ARBA" id="ARBA00001946"/>
    </source>
</evidence>
<comment type="function">
    <text evidence="3 14 16">Endonuclease that specifically degrades the RNA of RNA-DNA hybrids.</text>
</comment>
<dbReference type="GO" id="GO:0032299">
    <property type="term" value="C:ribonuclease H2 complex"/>
    <property type="evidence" value="ECO:0007669"/>
    <property type="project" value="TreeGrafter"/>
</dbReference>
<dbReference type="GO" id="GO:0006298">
    <property type="term" value="P:mismatch repair"/>
    <property type="evidence" value="ECO:0007669"/>
    <property type="project" value="TreeGrafter"/>
</dbReference>
<dbReference type="InterPro" id="IPR022898">
    <property type="entry name" value="RNase_HII"/>
</dbReference>
<keyword evidence="11 14" id="KW-0255">Endonuclease</keyword>
<feature type="domain" description="RNase H type-2" evidence="17">
    <location>
        <begin position="16"/>
        <end position="207"/>
    </location>
</feature>